<keyword evidence="3" id="KW-1185">Reference proteome</keyword>
<keyword evidence="1" id="KW-1133">Transmembrane helix</keyword>
<evidence type="ECO:0000256" key="1">
    <source>
        <dbReference type="SAM" id="Phobius"/>
    </source>
</evidence>
<dbReference type="RefSeq" id="WP_020889565.1">
    <property type="nucleotide sequence ID" value="NZ_BJYV01000006.1"/>
</dbReference>
<dbReference type="EMBL" id="BJYV01000006">
    <property type="protein sequence ID" value="GEO21185.1"/>
    <property type="molecule type" value="Genomic_DNA"/>
</dbReference>
<organism evidence="2 3">
    <name type="scientific">Cyclobacterium qasimii</name>
    <dbReference type="NCBI Taxonomy" id="1350429"/>
    <lineage>
        <taxon>Bacteria</taxon>
        <taxon>Pseudomonadati</taxon>
        <taxon>Bacteroidota</taxon>
        <taxon>Cytophagia</taxon>
        <taxon>Cytophagales</taxon>
        <taxon>Cyclobacteriaceae</taxon>
        <taxon>Cyclobacterium</taxon>
    </lineage>
</organism>
<sequence>MHDPDTEHKQVLIKSFAQITELENALKAIHEIDSDKMALSIIGNLGDTNANNPKQLAEEKKQLHTFFKEFLGNETNFDTFYNPEIGYLFIVGFLVLTFLNPVGGRTIGALSGGPYGILRGLGISETEAILNVQKLHDGNYLFLARGKRLPIEKLQGILKSLENPGTSQ</sequence>
<evidence type="ECO:0000313" key="2">
    <source>
        <dbReference type="EMBL" id="GEO21185.1"/>
    </source>
</evidence>
<reference evidence="2 3" key="1">
    <citation type="submission" date="2019-07" db="EMBL/GenBank/DDBJ databases">
        <title>Whole genome shotgun sequence of Cyclobacterium qasimii NBRC 106168.</title>
        <authorList>
            <person name="Hosoyama A."/>
            <person name="Uohara A."/>
            <person name="Ohji S."/>
            <person name="Ichikawa N."/>
        </authorList>
    </citation>
    <scope>NUCLEOTIDE SEQUENCE [LARGE SCALE GENOMIC DNA]</scope>
    <source>
        <strain evidence="2 3">NBRC 106168</strain>
    </source>
</reference>
<name>A0A512CAL4_9BACT</name>
<keyword evidence="1" id="KW-0472">Membrane</keyword>
<keyword evidence="1" id="KW-0812">Transmembrane</keyword>
<dbReference type="Proteomes" id="UP000321301">
    <property type="component" value="Unassembled WGS sequence"/>
</dbReference>
<feature type="transmembrane region" description="Helical" evidence="1">
    <location>
        <begin position="85"/>
        <end position="102"/>
    </location>
</feature>
<gene>
    <name evidence="2" type="ORF">CQA01_17190</name>
</gene>
<dbReference type="AlphaFoldDB" id="A0A512CAL4"/>
<evidence type="ECO:0000313" key="3">
    <source>
        <dbReference type="Proteomes" id="UP000321301"/>
    </source>
</evidence>
<protein>
    <submittedName>
        <fullName evidence="2">Uncharacterized protein</fullName>
    </submittedName>
</protein>
<accession>A0A512CAL4</accession>
<proteinExistence type="predicted"/>
<comment type="caution">
    <text evidence="2">The sequence shown here is derived from an EMBL/GenBank/DDBJ whole genome shotgun (WGS) entry which is preliminary data.</text>
</comment>